<dbReference type="InterPro" id="IPR007341">
    <property type="entry name" value="Transgly_assoc"/>
</dbReference>
<evidence type="ECO:0000256" key="3">
    <source>
        <dbReference type="ARBA" id="ARBA00022475"/>
    </source>
</evidence>
<accession>A0A933L049</accession>
<dbReference type="PANTHER" id="PTHR33884:SF3">
    <property type="entry name" value="UPF0410 PROTEIN YMGE"/>
    <property type="match status" value="1"/>
</dbReference>
<comment type="caution">
    <text evidence="8">The sequence shown here is derived from an EMBL/GenBank/DDBJ whole genome shotgun (WGS) entry which is preliminary data.</text>
</comment>
<dbReference type="PANTHER" id="PTHR33884">
    <property type="entry name" value="UPF0410 PROTEIN YMGE"/>
    <property type="match status" value="1"/>
</dbReference>
<organism evidence="8 9">
    <name type="scientific">Devosia nanyangense</name>
    <dbReference type="NCBI Taxonomy" id="1228055"/>
    <lineage>
        <taxon>Bacteria</taxon>
        <taxon>Pseudomonadati</taxon>
        <taxon>Pseudomonadota</taxon>
        <taxon>Alphaproteobacteria</taxon>
        <taxon>Hyphomicrobiales</taxon>
        <taxon>Devosiaceae</taxon>
        <taxon>Devosia</taxon>
    </lineage>
</organism>
<dbReference type="Proteomes" id="UP000782610">
    <property type="component" value="Unassembled WGS sequence"/>
</dbReference>
<feature type="transmembrane region" description="Helical" evidence="7">
    <location>
        <begin position="9"/>
        <end position="26"/>
    </location>
</feature>
<protein>
    <submittedName>
        <fullName evidence="8">GlsB/YeaQ/YmgE family stress response membrane protein</fullName>
    </submittedName>
</protein>
<comment type="subcellular location">
    <subcellularLocation>
        <location evidence="1">Cell membrane</location>
        <topology evidence="1">Multi-pass membrane protein</topology>
    </subcellularLocation>
</comment>
<keyword evidence="6 7" id="KW-0472">Membrane</keyword>
<dbReference type="AlphaFoldDB" id="A0A933L049"/>
<evidence type="ECO:0000256" key="7">
    <source>
        <dbReference type="SAM" id="Phobius"/>
    </source>
</evidence>
<feature type="transmembrane region" description="Helical" evidence="7">
    <location>
        <begin position="32"/>
        <end position="50"/>
    </location>
</feature>
<dbReference type="GO" id="GO:0005886">
    <property type="term" value="C:plasma membrane"/>
    <property type="evidence" value="ECO:0007669"/>
    <property type="project" value="UniProtKB-SubCell"/>
</dbReference>
<evidence type="ECO:0000256" key="5">
    <source>
        <dbReference type="ARBA" id="ARBA00022989"/>
    </source>
</evidence>
<feature type="transmembrane region" description="Helical" evidence="7">
    <location>
        <begin position="62"/>
        <end position="85"/>
    </location>
</feature>
<keyword evidence="5 7" id="KW-1133">Transmembrane helix</keyword>
<evidence type="ECO:0000256" key="6">
    <source>
        <dbReference type="ARBA" id="ARBA00023136"/>
    </source>
</evidence>
<evidence type="ECO:0000256" key="2">
    <source>
        <dbReference type="ARBA" id="ARBA00011006"/>
    </source>
</evidence>
<keyword evidence="4 7" id="KW-0812">Transmembrane</keyword>
<evidence type="ECO:0000256" key="4">
    <source>
        <dbReference type="ARBA" id="ARBA00022692"/>
    </source>
</evidence>
<proteinExistence type="inferred from homology"/>
<keyword evidence="3" id="KW-1003">Cell membrane</keyword>
<evidence type="ECO:0000313" key="8">
    <source>
        <dbReference type="EMBL" id="MBI4920156.1"/>
    </source>
</evidence>
<comment type="similarity">
    <text evidence="2">Belongs to the UPF0410 family.</text>
</comment>
<dbReference type="Pfam" id="PF04226">
    <property type="entry name" value="Transgly_assoc"/>
    <property type="match status" value="1"/>
</dbReference>
<evidence type="ECO:0000313" key="9">
    <source>
        <dbReference type="Proteomes" id="UP000782610"/>
    </source>
</evidence>
<reference evidence="8" key="1">
    <citation type="submission" date="2020-07" db="EMBL/GenBank/DDBJ databases">
        <title>Huge and variable diversity of episymbiotic CPR bacteria and DPANN archaea in groundwater ecosystems.</title>
        <authorList>
            <person name="He C.Y."/>
            <person name="Keren R."/>
            <person name="Whittaker M."/>
            <person name="Farag I.F."/>
            <person name="Doudna J."/>
            <person name="Cate J.H.D."/>
            <person name="Banfield J.F."/>
        </authorList>
    </citation>
    <scope>NUCLEOTIDE SEQUENCE</scope>
    <source>
        <strain evidence="8">NC_groundwater_1586_Pr3_B-0.1um_66_15</strain>
    </source>
</reference>
<evidence type="ECO:0000256" key="1">
    <source>
        <dbReference type="ARBA" id="ARBA00004651"/>
    </source>
</evidence>
<sequence>MRDETLRHVVVFLVIGAIAGWLASWIVGGGGLLTYLISGVIGAFVGGYLFSVLRINLPIKNIWLSQVITATVGAIVVVLVARLIAGS</sequence>
<gene>
    <name evidence="8" type="ORF">HY834_00270</name>
</gene>
<name>A0A933L049_9HYPH</name>
<dbReference type="EMBL" id="JACRAF010000002">
    <property type="protein sequence ID" value="MBI4920156.1"/>
    <property type="molecule type" value="Genomic_DNA"/>
</dbReference>